<dbReference type="AlphaFoldDB" id="A0A7J0H0S3"/>
<dbReference type="Proteomes" id="UP000585474">
    <property type="component" value="Unassembled WGS sequence"/>
</dbReference>
<gene>
    <name evidence="1" type="ORF">Acr_25g0009970</name>
</gene>
<proteinExistence type="predicted"/>
<organism evidence="1 2">
    <name type="scientific">Actinidia rufa</name>
    <dbReference type="NCBI Taxonomy" id="165716"/>
    <lineage>
        <taxon>Eukaryota</taxon>
        <taxon>Viridiplantae</taxon>
        <taxon>Streptophyta</taxon>
        <taxon>Embryophyta</taxon>
        <taxon>Tracheophyta</taxon>
        <taxon>Spermatophyta</taxon>
        <taxon>Magnoliopsida</taxon>
        <taxon>eudicotyledons</taxon>
        <taxon>Gunneridae</taxon>
        <taxon>Pentapetalae</taxon>
        <taxon>asterids</taxon>
        <taxon>Ericales</taxon>
        <taxon>Actinidiaceae</taxon>
        <taxon>Actinidia</taxon>
    </lineage>
</organism>
<name>A0A7J0H0S3_9ERIC</name>
<dbReference type="EMBL" id="BJWL01000025">
    <property type="protein sequence ID" value="GFZ16588.1"/>
    <property type="molecule type" value="Genomic_DNA"/>
</dbReference>
<sequence>MIACLIPDFENFIANEIALGSCGVLQDKLNIVAKSFWYCNSIGSHCRLSSSIRLSFQPDSTPELPGHLFFTDAAVFGDTNLELPSIVSNCLWGNKAFSRVEFGGPDLFMRCNVEEEAHNQSCIFVQTCSGAPELV</sequence>
<evidence type="ECO:0000313" key="2">
    <source>
        <dbReference type="Proteomes" id="UP000585474"/>
    </source>
</evidence>
<protein>
    <submittedName>
        <fullName evidence="1">Uncharacterized protein</fullName>
    </submittedName>
</protein>
<comment type="caution">
    <text evidence="1">The sequence shown here is derived from an EMBL/GenBank/DDBJ whole genome shotgun (WGS) entry which is preliminary data.</text>
</comment>
<keyword evidence="2" id="KW-1185">Reference proteome</keyword>
<accession>A0A7J0H0S3</accession>
<dbReference type="OrthoDB" id="5546453at2759"/>
<reference evidence="1 2" key="1">
    <citation type="submission" date="2019-07" db="EMBL/GenBank/DDBJ databases">
        <title>De Novo Assembly of kiwifruit Actinidia rufa.</title>
        <authorList>
            <person name="Sugita-Konishi S."/>
            <person name="Sato K."/>
            <person name="Mori E."/>
            <person name="Abe Y."/>
            <person name="Kisaki G."/>
            <person name="Hamano K."/>
            <person name="Suezawa K."/>
            <person name="Otani M."/>
            <person name="Fukuda T."/>
            <person name="Manabe T."/>
            <person name="Gomi K."/>
            <person name="Tabuchi M."/>
            <person name="Akimitsu K."/>
            <person name="Kataoka I."/>
        </authorList>
    </citation>
    <scope>NUCLEOTIDE SEQUENCE [LARGE SCALE GENOMIC DNA]</scope>
    <source>
        <strain evidence="2">cv. Fuchu</strain>
    </source>
</reference>
<evidence type="ECO:0000313" key="1">
    <source>
        <dbReference type="EMBL" id="GFZ16588.1"/>
    </source>
</evidence>